<sequence>MWSTAVAWSLPTNSRWALPSSSSATRASSWPAPGRSLATTGRLALSLGGLPARREGERLAGGGQEPWTVTRGQRNTGSPQL</sequence>
<keyword evidence="3" id="KW-1185">Reference proteome</keyword>
<evidence type="ECO:0000313" key="3">
    <source>
        <dbReference type="Proteomes" id="UP000018936"/>
    </source>
</evidence>
<dbReference type="EMBL" id="AZIM01008003">
    <property type="protein sequence ID" value="ETE57646.1"/>
    <property type="molecule type" value="Genomic_DNA"/>
</dbReference>
<feature type="region of interest" description="Disordered" evidence="1">
    <location>
        <begin position="15"/>
        <end position="35"/>
    </location>
</feature>
<organism evidence="2 3">
    <name type="scientific">Ophiophagus hannah</name>
    <name type="common">King cobra</name>
    <name type="synonym">Naja hannah</name>
    <dbReference type="NCBI Taxonomy" id="8665"/>
    <lineage>
        <taxon>Eukaryota</taxon>
        <taxon>Metazoa</taxon>
        <taxon>Chordata</taxon>
        <taxon>Craniata</taxon>
        <taxon>Vertebrata</taxon>
        <taxon>Euteleostomi</taxon>
        <taxon>Lepidosauria</taxon>
        <taxon>Squamata</taxon>
        <taxon>Bifurcata</taxon>
        <taxon>Unidentata</taxon>
        <taxon>Episquamata</taxon>
        <taxon>Toxicofera</taxon>
        <taxon>Serpentes</taxon>
        <taxon>Colubroidea</taxon>
        <taxon>Elapidae</taxon>
        <taxon>Elapinae</taxon>
        <taxon>Ophiophagus</taxon>
    </lineage>
</organism>
<feature type="compositionally biased region" description="Polar residues" evidence="1">
    <location>
        <begin position="70"/>
        <end position="81"/>
    </location>
</feature>
<dbReference type="Proteomes" id="UP000018936">
    <property type="component" value="Unassembled WGS sequence"/>
</dbReference>
<feature type="region of interest" description="Disordered" evidence="1">
    <location>
        <begin position="49"/>
        <end position="81"/>
    </location>
</feature>
<comment type="caution">
    <text evidence="2">The sequence shown here is derived from an EMBL/GenBank/DDBJ whole genome shotgun (WGS) entry which is preliminary data.</text>
</comment>
<reference evidence="2 3" key="1">
    <citation type="journal article" date="2013" name="Proc. Natl. Acad. Sci. U.S.A.">
        <title>The king cobra genome reveals dynamic gene evolution and adaptation in the snake venom system.</title>
        <authorList>
            <person name="Vonk F.J."/>
            <person name="Casewell N.R."/>
            <person name="Henkel C.V."/>
            <person name="Heimberg A.M."/>
            <person name="Jansen H.J."/>
            <person name="McCleary R.J."/>
            <person name="Kerkkamp H.M."/>
            <person name="Vos R.A."/>
            <person name="Guerreiro I."/>
            <person name="Calvete J.J."/>
            <person name="Wuster W."/>
            <person name="Woods A.E."/>
            <person name="Logan J.M."/>
            <person name="Harrison R.A."/>
            <person name="Castoe T.A."/>
            <person name="de Koning A.P."/>
            <person name="Pollock D.D."/>
            <person name="Yandell M."/>
            <person name="Calderon D."/>
            <person name="Renjifo C."/>
            <person name="Currier R.B."/>
            <person name="Salgado D."/>
            <person name="Pla D."/>
            <person name="Sanz L."/>
            <person name="Hyder A.S."/>
            <person name="Ribeiro J.M."/>
            <person name="Arntzen J.W."/>
            <person name="van den Thillart G.E."/>
            <person name="Boetzer M."/>
            <person name="Pirovano W."/>
            <person name="Dirks R.P."/>
            <person name="Spaink H.P."/>
            <person name="Duboule D."/>
            <person name="McGlinn E."/>
            <person name="Kini R.M."/>
            <person name="Richardson M.K."/>
        </authorList>
    </citation>
    <scope>NUCLEOTIDE SEQUENCE</scope>
    <source>
        <tissue evidence="2">Blood</tissue>
    </source>
</reference>
<name>V8N6W3_OPHHA</name>
<feature type="compositionally biased region" description="Low complexity" evidence="1">
    <location>
        <begin position="19"/>
        <end position="33"/>
    </location>
</feature>
<proteinExistence type="predicted"/>
<gene>
    <name evidence="2" type="ORF">L345_16636</name>
</gene>
<accession>V8N6W3</accession>
<dbReference type="AlphaFoldDB" id="V8N6W3"/>
<protein>
    <submittedName>
        <fullName evidence="2">Uncharacterized protein</fullName>
    </submittedName>
</protein>
<evidence type="ECO:0000256" key="1">
    <source>
        <dbReference type="SAM" id="MobiDB-lite"/>
    </source>
</evidence>
<feature type="non-terminal residue" evidence="2">
    <location>
        <position position="81"/>
    </location>
</feature>
<evidence type="ECO:0000313" key="2">
    <source>
        <dbReference type="EMBL" id="ETE57646.1"/>
    </source>
</evidence>